<reference evidence="1 2" key="1">
    <citation type="journal article" date="2011" name="Front. Microbiol.">
        <title>Genomic signatures of strain selection and enhancement in Bacillus atrophaeus var. globigii, a historical biowarfare simulant.</title>
        <authorList>
            <person name="Gibbons H.S."/>
            <person name="Broomall S.M."/>
            <person name="McNew L.A."/>
            <person name="Daligault H."/>
            <person name="Chapman C."/>
            <person name="Bruce D."/>
            <person name="Karavis M."/>
            <person name="Krepps M."/>
            <person name="McGregor P.A."/>
            <person name="Hong C."/>
            <person name="Park K.H."/>
            <person name="Akmal A."/>
            <person name="Feldman A."/>
            <person name="Lin J.S."/>
            <person name="Chang W.E."/>
            <person name="Higgs B.W."/>
            <person name="Demirev P."/>
            <person name="Lindquist J."/>
            <person name="Liem A."/>
            <person name="Fochler E."/>
            <person name="Read T.D."/>
            <person name="Tapia R."/>
            <person name="Johnson S."/>
            <person name="Bishop-Lilly K.A."/>
            <person name="Detter C."/>
            <person name="Han C."/>
            <person name="Sozhamannan S."/>
            <person name="Rosenzweig C.N."/>
            <person name="Skowronski E.W."/>
        </authorList>
    </citation>
    <scope>NUCLEOTIDE SEQUENCE [LARGE SCALE GENOMIC DNA]</scope>
    <source>
        <strain evidence="1 2">CL-SP19</strain>
    </source>
</reference>
<sequence length="64" mass="7216">MGKVTRLADVRQDIEAESHFVGLISEDMEQGNGISEVPSSVFDRVNKLRAKAEENERREELIEG</sequence>
<keyword evidence="2" id="KW-1185">Reference proteome</keyword>
<evidence type="ECO:0000313" key="1">
    <source>
        <dbReference type="EMBL" id="RUO77505.1"/>
    </source>
</evidence>
<protein>
    <submittedName>
        <fullName evidence="1">Uncharacterized protein</fullName>
    </submittedName>
</protein>
<comment type="caution">
    <text evidence="1">The sequence shown here is derived from an EMBL/GenBank/DDBJ whole genome shotgun (WGS) entry which is preliminary data.</text>
</comment>
<dbReference type="RefSeq" id="WP_126783778.1">
    <property type="nucleotide sequence ID" value="NZ_PIQF01000001.1"/>
</dbReference>
<gene>
    <name evidence="1" type="ORF">CWI81_03240</name>
</gene>
<evidence type="ECO:0000313" key="2">
    <source>
        <dbReference type="Proteomes" id="UP000287908"/>
    </source>
</evidence>
<accession>A0A432ZHK1</accession>
<dbReference type="AlphaFoldDB" id="A0A432ZHK1"/>
<proteinExistence type="predicted"/>
<dbReference type="Proteomes" id="UP000287908">
    <property type="component" value="Unassembled WGS sequence"/>
</dbReference>
<dbReference type="EMBL" id="PIQF01000001">
    <property type="protein sequence ID" value="RUO77505.1"/>
    <property type="molecule type" value="Genomic_DNA"/>
</dbReference>
<name>A0A432ZHK1_9GAMM</name>
<organism evidence="1 2">
    <name type="scientific">Idiomarina seosinensis</name>
    <dbReference type="NCBI Taxonomy" id="281739"/>
    <lineage>
        <taxon>Bacteria</taxon>
        <taxon>Pseudomonadati</taxon>
        <taxon>Pseudomonadota</taxon>
        <taxon>Gammaproteobacteria</taxon>
        <taxon>Alteromonadales</taxon>
        <taxon>Idiomarinaceae</taxon>
        <taxon>Idiomarina</taxon>
    </lineage>
</organism>